<gene>
    <name evidence="8" type="primary">atpH</name>
    <name evidence="9" type="ORF">SAMN06296020_104223</name>
</gene>
<keyword evidence="7 8" id="KW-0066">ATP synthesis</keyword>
<evidence type="ECO:0000313" key="10">
    <source>
        <dbReference type="Proteomes" id="UP001158066"/>
    </source>
</evidence>
<evidence type="ECO:0000256" key="1">
    <source>
        <dbReference type="ARBA" id="ARBA00004370"/>
    </source>
</evidence>
<dbReference type="AlphaFoldDB" id="A0AA45WVA9"/>
<evidence type="ECO:0000256" key="2">
    <source>
        <dbReference type="ARBA" id="ARBA00022448"/>
    </source>
</evidence>
<proteinExistence type="inferred from homology"/>
<dbReference type="GO" id="GO:0045259">
    <property type="term" value="C:proton-transporting ATP synthase complex"/>
    <property type="evidence" value="ECO:0007669"/>
    <property type="project" value="UniProtKB-KW"/>
</dbReference>
<comment type="subcellular location">
    <subcellularLocation>
        <location evidence="8">Cell membrane</location>
        <topology evidence="8">Peripheral membrane protein</topology>
    </subcellularLocation>
    <subcellularLocation>
        <location evidence="1">Membrane</location>
    </subcellularLocation>
</comment>
<keyword evidence="4 8" id="KW-0406">Ion transport</keyword>
<evidence type="ECO:0000256" key="8">
    <source>
        <dbReference type="HAMAP-Rule" id="MF_01416"/>
    </source>
</evidence>
<dbReference type="EMBL" id="FXUF01000004">
    <property type="protein sequence ID" value="SMP52378.1"/>
    <property type="molecule type" value="Genomic_DNA"/>
</dbReference>
<dbReference type="GO" id="GO:0005886">
    <property type="term" value="C:plasma membrane"/>
    <property type="evidence" value="ECO:0007669"/>
    <property type="project" value="UniProtKB-SubCell"/>
</dbReference>
<keyword evidence="8" id="KW-1003">Cell membrane</keyword>
<protein>
    <recommendedName>
        <fullName evidence="8">ATP synthase subunit delta</fullName>
    </recommendedName>
    <alternativeName>
        <fullName evidence="8">ATP synthase F(1) sector subunit delta</fullName>
    </alternativeName>
    <alternativeName>
        <fullName evidence="8">F-type ATPase subunit delta</fullName>
        <shortName evidence="8">F-ATPase subunit delta</shortName>
    </alternativeName>
</protein>
<dbReference type="Gene3D" id="1.10.520.20">
    <property type="entry name" value="N-terminal domain of the delta subunit of the F1F0-ATP synthase"/>
    <property type="match status" value="1"/>
</dbReference>
<keyword evidence="5 8" id="KW-0472">Membrane</keyword>
<dbReference type="PANTHER" id="PTHR11910">
    <property type="entry name" value="ATP SYNTHASE DELTA CHAIN"/>
    <property type="match status" value="1"/>
</dbReference>
<dbReference type="PRINTS" id="PR00125">
    <property type="entry name" value="ATPASEDELTA"/>
</dbReference>
<organism evidence="9 10">
    <name type="scientific">Anoxynatronum buryatiense</name>
    <dbReference type="NCBI Taxonomy" id="489973"/>
    <lineage>
        <taxon>Bacteria</taxon>
        <taxon>Bacillati</taxon>
        <taxon>Bacillota</taxon>
        <taxon>Clostridia</taxon>
        <taxon>Eubacteriales</taxon>
        <taxon>Clostridiaceae</taxon>
        <taxon>Anoxynatronum</taxon>
    </lineage>
</organism>
<comment type="function">
    <text evidence="8">F(1)F(0) ATP synthase produces ATP from ADP in the presence of a proton or sodium gradient. F-type ATPases consist of two structural domains, F(1) containing the extramembraneous catalytic core and F(0) containing the membrane proton channel, linked together by a central stalk and a peripheral stalk. During catalysis, ATP synthesis in the catalytic domain of F(1) is coupled via a rotary mechanism of the central stalk subunits to proton translocation.</text>
</comment>
<comment type="function">
    <text evidence="8">This protein is part of the stalk that links CF(0) to CF(1). It either transmits conformational changes from CF(0) to CF(1) or is implicated in proton conduction.</text>
</comment>
<dbReference type="InterPro" id="IPR000711">
    <property type="entry name" value="ATPase_OSCP/dsu"/>
</dbReference>
<dbReference type="RefSeq" id="WP_283408885.1">
    <property type="nucleotide sequence ID" value="NZ_FXUF01000004.1"/>
</dbReference>
<dbReference type="SUPFAM" id="SSF47928">
    <property type="entry name" value="N-terminal domain of the delta subunit of the F1F0-ATP synthase"/>
    <property type="match status" value="1"/>
</dbReference>
<evidence type="ECO:0000256" key="7">
    <source>
        <dbReference type="ARBA" id="ARBA00023310"/>
    </source>
</evidence>
<evidence type="ECO:0000313" key="9">
    <source>
        <dbReference type="EMBL" id="SMP52378.1"/>
    </source>
</evidence>
<dbReference type="InterPro" id="IPR020781">
    <property type="entry name" value="ATPase_OSCP/d_CS"/>
</dbReference>
<reference evidence="9" key="1">
    <citation type="submission" date="2017-05" db="EMBL/GenBank/DDBJ databases">
        <authorList>
            <person name="Varghese N."/>
            <person name="Submissions S."/>
        </authorList>
    </citation>
    <scope>NUCLEOTIDE SEQUENCE</scope>
    <source>
        <strain evidence="9">Su22</strain>
    </source>
</reference>
<dbReference type="HAMAP" id="MF_01416">
    <property type="entry name" value="ATP_synth_delta_bact"/>
    <property type="match status" value="1"/>
</dbReference>
<comment type="similarity">
    <text evidence="8">Belongs to the ATPase delta chain family.</text>
</comment>
<dbReference type="Proteomes" id="UP001158066">
    <property type="component" value="Unassembled WGS sequence"/>
</dbReference>
<keyword evidence="10" id="KW-1185">Reference proteome</keyword>
<keyword evidence="2 8" id="KW-0813">Transport</keyword>
<dbReference type="GO" id="GO:0046933">
    <property type="term" value="F:proton-transporting ATP synthase activity, rotational mechanism"/>
    <property type="evidence" value="ECO:0007669"/>
    <property type="project" value="UniProtKB-UniRule"/>
</dbReference>
<evidence type="ECO:0000256" key="6">
    <source>
        <dbReference type="ARBA" id="ARBA00023196"/>
    </source>
</evidence>
<sequence>MAALVAKRYATALFQAVQESETTDAAAVLQELKGIRQAIHEVPAFARFFASPVVGNREKKQFITELFKEKISPELYHFLMILVDKRREASFEGMVHVFGELTEALENRMEAVAVTAVPMNETAQASMAASLSTLTGREVTLTNQVDASIIGGVMVRMGDRVIDGTVRNRLNLLKEDLTQMIV</sequence>
<dbReference type="PROSITE" id="PS00389">
    <property type="entry name" value="ATPASE_DELTA"/>
    <property type="match status" value="1"/>
</dbReference>
<dbReference type="InterPro" id="IPR026015">
    <property type="entry name" value="ATP_synth_OSCP/delta_N_sf"/>
</dbReference>
<evidence type="ECO:0000256" key="4">
    <source>
        <dbReference type="ARBA" id="ARBA00023065"/>
    </source>
</evidence>
<name>A0AA45WVA9_9CLOT</name>
<evidence type="ECO:0000256" key="5">
    <source>
        <dbReference type="ARBA" id="ARBA00023136"/>
    </source>
</evidence>
<keyword evidence="3 8" id="KW-0375">Hydrogen ion transport</keyword>
<dbReference type="NCBIfam" id="TIGR01145">
    <property type="entry name" value="ATP_synt_delta"/>
    <property type="match status" value="1"/>
</dbReference>
<evidence type="ECO:0000256" key="3">
    <source>
        <dbReference type="ARBA" id="ARBA00022781"/>
    </source>
</evidence>
<keyword evidence="6 8" id="KW-0139">CF(1)</keyword>
<dbReference type="Pfam" id="PF00213">
    <property type="entry name" value="OSCP"/>
    <property type="match status" value="1"/>
</dbReference>
<accession>A0AA45WVA9</accession>
<comment type="caution">
    <text evidence="9">The sequence shown here is derived from an EMBL/GenBank/DDBJ whole genome shotgun (WGS) entry which is preliminary data.</text>
</comment>